<dbReference type="Proteomes" id="UP000472267">
    <property type="component" value="Chromosome 3"/>
</dbReference>
<evidence type="ECO:0000313" key="2">
    <source>
        <dbReference type="Ensembl" id="ENSSFAP00005009854.1"/>
    </source>
</evidence>
<organism evidence="2 3">
    <name type="scientific">Salarias fasciatus</name>
    <name type="common">Jewelled blenny</name>
    <name type="synonym">Blennius fasciatus</name>
    <dbReference type="NCBI Taxonomy" id="181472"/>
    <lineage>
        <taxon>Eukaryota</taxon>
        <taxon>Metazoa</taxon>
        <taxon>Chordata</taxon>
        <taxon>Craniata</taxon>
        <taxon>Vertebrata</taxon>
        <taxon>Euteleostomi</taxon>
        <taxon>Actinopterygii</taxon>
        <taxon>Neopterygii</taxon>
        <taxon>Teleostei</taxon>
        <taxon>Neoteleostei</taxon>
        <taxon>Acanthomorphata</taxon>
        <taxon>Ovalentaria</taxon>
        <taxon>Blenniimorphae</taxon>
        <taxon>Blenniiformes</taxon>
        <taxon>Blennioidei</taxon>
        <taxon>Blenniidae</taxon>
        <taxon>Salariinae</taxon>
        <taxon>Salarias</taxon>
    </lineage>
</organism>
<dbReference type="AlphaFoldDB" id="A0A672GF39"/>
<keyword evidence="3" id="KW-1185">Reference proteome</keyword>
<accession>A0A672GF39</accession>
<evidence type="ECO:0000256" key="1">
    <source>
        <dbReference type="SAM" id="Coils"/>
    </source>
</evidence>
<dbReference type="InParanoid" id="A0A672GF39"/>
<dbReference type="GO" id="GO:0070652">
    <property type="term" value="C:HAUS complex"/>
    <property type="evidence" value="ECO:0007669"/>
    <property type="project" value="InterPro"/>
</dbReference>
<dbReference type="Ensembl" id="ENSSFAT00005010306.1">
    <property type="protein sequence ID" value="ENSSFAP00005009854.1"/>
    <property type="gene ID" value="ENSSFAG00005005607.1"/>
</dbReference>
<dbReference type="OMA" id="NWALKEF"/>
<name>A0A672GF39_SALFA</name>
<dbReference type="PANTHER" id="PTHR16219:SF1">
    <property type="entry name" value="HAUS AUGMIN-LIKE COMPLEX SUBUNIT 4"/>
    <property type="match status" value="1"/>
</dbReference>
<dbReference type="PANTHER" id="PTHR16219">
    <property type="entry name" value="AUGMIN SUBUNIT 4 FAMILY MEMBER"/>
    <property type="match status" value="1"/>
</dbReference>
<sequence>MKHNVFFNRLLHDRFDHEHAKILSSVRIRLKQTNEFKNCFLLVLASFPLCDLKEEDLTQNPQFCKLLASLRQHIDQNGLTKQLTAELVEAEKKLQHQMCYWLQFESLHRGLEEMIQEHLVKKQHTDFLETMEKCLLAAQCVKRLDPSSTTHQDQPPLLGLTPEDVKKALPPEEASQAPCLSPLEKHLKGKCLSLLTYYDPELGTVIRSRTMKLSQLPGQLKKDKKRAESLKETCEEKRVVLLRQTHIYISVSPPESMWSAETLSVTEDKLRPAFCILLGVFSESNIYISVFSGALFLLHRSEVNDLLLQTYTPDTLAAHKKIRKELESKMKACEEEKQSLESKLTSFQVLGEEFQALAQEYSRIKEEIKVKTWAADEFQTTWTSN</sequence>
<protein>
    <submittedName>
        <fullName evidence="2">HAUS augmin-like complex, subunit 4</fullName>
    </submittedName>
</protein>
<dbReference type="InterPro" id="IPR029327">
    <property type="entry name" value="HAUS4"/>
</dbReference>
<dbReference type="GO" id="GO:0007098">
    <property type="term" value="P:centrosome cycle"/>
    <property type="evidence" value="ECO:0007669"/>
    <property type="project" value="InterPro"/>
</dbReference>
<reference evidence="2" key="2">
    <citation type="submission" date="2025-08" db="UniProtKB">
        <authorList>
            <consortium name="Ensembl"/>
        </authorList>
    </citation>
    <scope>IDENTIFICATION</scope>
</reference>
<keyword evidence="1" id="KW-0175">Coiled coil</keyword>
<dbReference type="Pfam" id="PF14735">
    <property type="entry name" value="HAUS4"/>
    <property type="match status" value="2"/>
</dbReference>
<dbReference type="GO" id="GO:0051225">
    <property type="term" value="P:spindle assembly"/>
    <property type="evidence" value="ECO:0007669"/>
    <property type="project" value="InterPro"/>
</dbReference>
<dbReference type="InterPro" id="IPR026214">
    <property type="entry name" value="HAUS4_met"/>
</dbReference>
<feature type="coiled-coil region" evidence="1">
    <location>
        <begin position="316"/>
        <end position="350"/>
    </location>
</feature>
<evidence type="ECO:0000313" key="3">
    <source>
        <dbReference type="Proteomes" id="UP000472267"/>
    </source>
</evidence>
<reference evidence="2" key="3">
    <citation type="submission" date="2025-09" db="UniProtKB">
        <authorList>
            <consortium name="Ensembl"/>
        </authorList>
    </citation>
    <scope>IDENTIFICATION</scope>
</reference>
<reference evidence="2" key="1">
    <citation type="submission" date="2019-06" db="EMBL/GenBank/DDBJ databases">
        <authorList>
            <consortium name="Wellcome Sanger Institute Data Sharing"/>
        </authorList>
    </citation>
    <scope>NUCLEOTIDE SEQUENCE [LARGE SCALE GENOMIC DNA]</scope>
</reference>
<dbReference type="PRINTS" id="PR02090">
    <property type="entry name" value="HAUSAUGMINL4"/>
</dbReference>
<dbReference type="GO" id="GO:0051011">
    <property type="term" value="F:microtubule minus-end binding"/>
    <property type="evidence" value="ECO:0007669"/>
    <property type="project" value="TreeGrafter"/>
</dbReference>
<proteinExistence type="predicted"/>